<dbReference type="GO" id="GO:0043124">
    <property type="term" value="P:negative regulation of canonical NF-kappaB signal transduction"/>
    <property type="evidence" value="ECO:0007669"/>
    <property type="project" value="InterPro"/>
</dbReference>
<keyword evidence="3" id="KW-0677">Repeat</keyword>
<dbReference type="Proteomes" id="UP000053617">
    <property type="component" value="Unassembled WGS sequence"/>
</dbReference>
<feature type="compositionally biased region" description="Basic and acidic residues" evidence="6">
    <location>
        <begin position="162"/>
        <end position="222"/>
    </location>
</feature>
<dbReference type="OrthoDB" id="8062037at2759"/>
<dbReference type="AlphaFoldDB" id="A0A0D2G2H3"/>
<keyword evidence="5" id="KW-0539">Nucleus</keyword>
<dbReference type="GO" id="GO:0005634">
    <property type="term" value="C:nucleus"/>
    <property type="evidence" value="ECO:0007669"/>
    <property type="project" value="UniProtKB-SubCell"/>
</dbReference>
<reference evidence="7 8" key="1">
    <citation type="submission" date="2015-01" db="EMBL/GenBank/DDBJ databases">
        <title>The Genome Sequence of Rhinocladiella mackenzie CBS 650.93.</title>
        <authorList>
            <consortium name="The Broad Institute Genomics Platform"/>
            <person name="Cuomo C."/>
            <person name="de Hoog S."/>
            <person name="Gorbushina A."/>
            <person name="Stielow B."/>
            <person name="Teixiera M."/>
            <person name="Abouelleil A."/>
            <person name="Chapman S.B."/>
            <person name="Priest M."/>
            <person name="Young S.K."/>
            <person name="Wortman J."/>
            <person name="Nusbaum C."/>
            <person name="Birren B."/>
        </authorList>
    </citation>
    <scope>NUCLEOTIDE SEQUENCE [LARGE SCALE GENOMIC DNA]</scope>
    <source>
        <strain evidence="7 8">CBS 650.93</strain>
    </source>
</reference>
<dbReference type="HOGENOM" id="CLU_731839_0_0_1"/>
<protein>
    <recommendedName>
        <fullName evidence="9">J domain-containing protein</fullName>
    </recommendedName>
</protein>
<sequence length="340" mass="39837">MIYAQNPFTAHPEDKIWDPHATFSIINPDRDAFTCVGYARTQGRRCRNPIDQHDRKFVYDLLDRISSLSPGSGEVAKLLPQIASLSLCRRWHKDQADSIVRNWATRISMLPQSPPREGKTKTKDRKSKIFEARPDPTTFYHSSFEGGNPKQHESGARNQKQQRGEQQRPDREKEEQQKREQEAKEQKRREEDAREKMREKARQQREERERETREQAMRERREWQQAWHSYVTKWTTFKQAKTKPSNPQQAQQLIPWPTKSGRFRDLTKSNVMTFYRNACPDAGTPAMSKAMRAESLKWHPDKMSILYPSCEPGAADKEVILMICRVVLGLKEQADAMRAR</sequence>
<keyword evidence="4" id="KW-0040">ANK repeat</keyword>
<dbReference type="GeneID" id="25291470"/>
<dbReference type="PANTHER" id="PTHR15263">
    <property type="entry name" value="I-KAPPA-B-LIKE PROTEIN IKBL"/>
    <property type="match status" value="1"/>
</dbReference>
<evidence type="ECO:0008006" key="9">
    <source>
        <dbReference type="Google" id="ProtNLM"/>
    </source>
</evidence>
<evidence type="ECO:0000256" key="5">
    <source>
        <dbReference type="ARBA" id="ARBA00023242"/>
    </source>
</evidence>
<dbReference type="VEuPathDB" id="FungiDB:Z518_03399"/>
<accession>A0A0D2G2H3</accession>
<dbReference type="EMBL" id="KN847476">
    <property type="protein sequence ID" value="KIX08742.1"/>
    <property type="molecule type" value="Genomic_DNA"/>
</dbReference>
<keyword evidence="2" id="KW-0597">Phosphoprotein</keyword>
<organism evidence="7 8">
    <name type="scientific">Rhinocladiella mackenziei CBS 650.93</name>
    <dbReference type="NCBI Taxonomy" id="1442369"/>
    <lineage>
        <taxon>Eukaryota</taxon>
        <taxon>Fungi</taxon>
        <taxon>Dikarya</taxon>
        <taxon>Ascomycota</taxon>
        <taxon>Pezizomycotina</taxon>
        <taxon>Eurotiomycetes</taxon>
        <taxon>Chaetothyriomycetidae</taxon>
        <taxon>Chaetothyriales</taxon>
        <taxon>Herpotrichiellaceae</taxon>
        <taxon>Rhinocladiella</taxon>
    </lineage>
</organism>
<dbReference type="InterPro" id="IPR038753">
    <property type="entry name" value="NFKBIL1"/>
</dbReference>
<evidence type="ECO:0000256" key="2">
    <source>
        <dbReference type="ARBA" id="ARBA00022553"/>
    </source>
</evidence>
<evidence type="ECO:0000256" key="3">
    <source>
        <dbReference type="ARBA" id="ARBA00022737"/>
    </source>
</evidence>
<evidence type="ECO:0000313" key="8">
    <source>
        <dbReference type="Proteomes" id="UP000053617"/>
    </source>
</evidence>
<evidence type="ECO:0000313" key="7">
    <source>
        <dbReference type="EMBL" id="KIX08742.1"/>
    </source>
</evidence>
<evidence type="ECO:0000256" key="6">
    <source>
        <dbReference type="SAM" id="MobiDB-lite"/>
    </source>
</evidence>
<evidence type="ECO:0000256" key="4">
    <source>
        <dbReference type="ARBA" id="ARBA00023043"/>
    </source>
</evidence>
<name>A0A0D2G2H3_9EURO</name>
<gene>
    <name evidence="7" type="ORF">Z518_03399</name>
</gene>
<dbReference type="RefSeq" id="XP_013275878.1">
    <property type="nucleotide sequence ID" value="XM_013420424.1"/>
</dbReference>
<feature type="region of interest" description="Disordered" evidence="6">
    <location>
        <begin position="107"/>
        <end position="222"/>
    </location>
</feature>
<evidence type="ECO:0000256" key="1">
    <source>
        <dbReference type="ARBA" id="ARBA00004123"/>
    </source>
</evidence>
<comment type="subcellular location">
    <subcellularLocation>
        <location evidence="1">Nucleus</location>
    </subcellularLocation>
</comment>
<proteinExistence type="predicted"/>
<dbReference type="STRING" id="1442369.A0A0D2G2H3"/>
<feature type="compositionally biased region" description="Basic and acidic residues" evidence="6">
    <location>
        <begin position="116"/>
        <end position="134"/>
    </location>
</feature>
<dbReference type="PANTHER" id="PTHR15263:SF1">
    <property type="entry name" value="NF-KAPPA-B INHIBITOR-LIKE PROTEIN 1"/>
    <property type="match status" value="1"/>
</dbReference>
<keyword evidence="8" id="KW-1185">Reference proteome</keyword>